<dbReference type="Gene3D" id="3.40.50.720">
    <property type="entry name" value="NAD(P)-binding Rossmann-like Domain"/>
    <property type="match status" value="1"/>
</dbReference>
<name>A0ABT1EI20_9FIRM</name>
<keyword evidence="4" id="KW-1185">Reference proteome</keyword>
<evidence type="ECO:0000313" key="3">
    <source>
        <dbReference type="EMBL" id="MCP1110348.1"/>
    </source>
</evidence>
<sequence length="360" mass="39978">MKQLRTGIVGCGKVGDFHAKAFAKLENSDFIAVCGRDLEKTEVFASRYGVKAYVDVETMIKECKLDVVSICTPHPLHADSAVIAADCGCHVLIEKPLATSLEDCDRIIEAGKRNRVTIGTMVQRRFYRPCMRIHEAIEAGKIGKPVLGMVTMLGWRDQEYYESDPWRGTWDGEGGGVLVNQAPHQIDLLQWYMGEVEEIYGVCKNLNHPYIEVEDTAAAVIKFKNGGIGNIVVSNSQNPALYGKVHVFGENGAGIGVQTDGGAMFVAGMSTITEAPYNDLWTVAGEEQELEKWKTADTEFFNSVDSMYYYHQEQVKDFLDAILNGKRPLVDAEEGRKTVEIFTGIYRATKTNSVIKFPIK</sequence>
<dbReference type="Pfam" id="PF01408">
    <property type="entry name" value="GFO_IDH_MocA"/>
    <property type="match status" value="1"/>
</dbReference>
<dbReference type="SUPFAM" id="SSF51735">
    <property type="entry name" value="NAD(P)-binding Rossmann-fold domains"/>
    <property type="match status" value="1"/>
</dbReference>
<evidence type="ECO:0000313" key="4">
    <source>
        <dbReference type="Proteomes" id="UP001523565"/>
    </source>
</evidence>
<dbReference type="EMBL" id="JAMZFV010000012">
    <property type="protein sequence ID" value="MCP1110348.1"/>
    <property type="molecule type" value="Genomic_DNA"/>
</dbReference>
<evidence type="ECO:0000259" key="2">
    <source>
        <dbReference type="Pfam" id="PF22725"/>
    </source>
</evidence>
<protein>
    <submittedName>
        <fullName evidence="3">Gfo/Idh/MocA family oxidoreductase</fullName>
    </submittedName>
</protein>
<feature type="domain" description="GFO/IDH/MocA-like oxidoreductase" evidence="2">
    <location>
        <begin position="132"/>
        <end position="253"/>
    </location>
</feature>
<dbReference type="SUPFAM" id="SSF55347">
    <property type="entry name" value="Glyceraldehyde-3-phosphate dehydrogenase-like, C-terminal domain"/>
    <property type="match status" value="1"/>
</dbReference>
<comment type="caution">
    <text evidence="3">The sequence shown here is derived from an EMBL/GenBank/DDBJ whole genome shotgun (WGS) entry which is preliminary data.</text>
</comment>
<accession>A0ABT1EI20</accession>
<dbReference type="PANTHER" id="PTHR43249:SF1">
    <property type="entry name" value="D-GLUCOSIDE 3-DEHYDROGENASE"/>
    <property type="match status" value="1"/>
</dbReference>
<dbReference type="InterPro" id="IPR052515">
    <property type="entry name" value="Gfo/Idh/MocA_Oxidoreductase"/>
</dbReference>
<proteinExistence type="predicted"/>
<dbReference type="InterPro" id="IPR036291">
    <property type="entry name" value="NAD(P)-bd_dom_sf"/>
</dbReference>
<evidence type="ECO:0000259" key="1">
    <source>
        <dbReference type="Pfam" id="PF01408"/>
    </source>
</evidence>
<dbReference type="Gene3D" id="3.30.360.10">
    <property type="entry name" value="Dihydrodipicolinate Reductase, domain 2"/>
    <property type="match status" value="1"/>
</dbReference>
<organism evidence="3 4">
    <name type="scientific">Ohessyouella blattaphilus</name>
    <dbReference type="NCBI Taxonomy" id="2949333"/>
    <lineage>
        <taxon>Bacteria</taxon>
        <taxon>Bacillati</taxon>
        <taxon>Bacillota</taxon>
        <taxon>Clostridia</taxon>
        <taxon>Lachnospirales</taxon>
        <taxon>Lachnospiraceae</taxon>
        <taxon>Ohessyouella</taxon>
    </lineage>
</organism>
<dbReference type="InterPro" id="IPR000683">
    <property type="entry name" value="Gfo/Idh/MocA-like_OxRdtase_N"/>
</dbReference>
<gene>
    <name evidence="3" type="ORF">NK118_08795</name>
</gene>
<reference evidence="3 4" key="1">
    <citation type="journal article" date="2022" name="Genome Biol. Evol.">
        <title>Host diet, physiology and behaviors set the stage for Lachnospiraceae cladogenesis.</title>
        <authorList>
            <person name="Vera-Ponce De Leon A."/>
            <person name="Schneider M."/>
            <person name="Jahnes B.C."/>
            <person name="Sadowski V."/>
            <person name="Camuy-Velez L.A."/>
            <person name="Duan J."/>
            <person name="Sabree Z.L."/>
        </authorList>
    </citation>
    <scope>NUCLEOTIDE SEQUENCE [LARGE SCALE GENOMIC DNA]</scope>
    <source>
        <strain evidence="3 4">PAL227</strain>
    </source>
</reference>
<dbReference type="RefSeq" id="WP_262069229.1">
    <property type="nucleotide sequence ID" value="NZ_JAMXOC010000012.1"/>
</dbReference>
<feature type="domain" description="Gfo/Idh/MocA-like oxidoreductase N-terminal" evidence="1">
    <location>
        <begin position="4"/>
        <end position="118"/>
    </location>
</feature>
<dbReference type="InterPro" id="IPR055170">
    <property type="entry name" value="GFO_IDH_MocA-like_dom"/>
</dbReference>
<dbReference type="Proteomes" id="UP001523565">
    <property type="component" value="Unassembled WGS sequence"/>
</dbReference>
<dbReference type="PANTHER" id="PTHR43249">
    <property type="entry name" value="UDP-N-ACETYL-2-AMINO-2-DEOXY-D-GLUCURONATE OXIDASE"/>
    <property type="match status" value="1"/>
</dbReference>
<dbReference type="Pfam" id="PF22725">
    <property type="entry name" value="GFO_IDH_MocA_C3"/>
    <property type="match status" value="1"/>
</dbReference>